<accession>A0A0B2AMV8</accession>
<dbReference type="Pfam" id="PF18075">
    <property type="entry name" value="FtsX_ECD"/>
    <property type="match status" value="1"/>
</dbReference>
<dbReference type="Proteomes" id="UP000030982">
    <property type="component" value="Unassembled WGS sequence"/>
</dbReference>
<dbReference type="OrthoDB" id="9812531at2"/>
<evidence type="ECO:0000259" key="15">
    <source>
        <dbReference type="Pfam" id="PF18075"/>
    </source>
</evidence>
<dbReference type="InterPro" id="IPR040690">
    <property type="entry name" value="FtsX_ECD"/>
</dbReference>
<dbReference type="InterPro" id="IPR004513">
    <property type="entry name" value="FtsX"/>
</dbReference>
<evidence type="ECO:0000256" key="3">
    <source>
        <dbReference type="ARBA" id="ARBA00007379"/>
    </source>
</evidence>
<proteinExistence type="inferred from homology"/>
<evidence type="ECO:0000256" key="8">
    <source>
        <dbReference type="ARBA" id="ARBA00022692"/>
    </source>
</evidence>
<comment type="subcellular location">
    <subcellularLocation>
        <location evidence="2">Cell membrane</location>
        <topology evidence="2">Multi-pass membrane protein</topology>
    </subcellularLocation>
</comment>
<evidence type="ECO:0000256" key="13">
    <source>
        <dbReference type="SAM" id="Phobius"/>
    </source>
</evidence>
<evidence type="ECO:0000313" key="16">
    <source>
        <dbReference type="EMBL" id="KHL04981.1"/>
    </source>
</evidence>
<comment type="function">
    <text evidence="1">Part of the ABC transporter FtsEX involved in cellular division.</text>
</comment>
<comment type="caution">
    <text evidence="16">The sequence shown here is derived from an EMBL/GenBank/DDBJ whole genome shotgun (WGS) entry which is preliminary data.</text>
</comment>
<protein>
    <recommendedName>
        <fullName evidence="5 12">Cell division protein FtsX</fullName>
    </recommendedName>
</protein>
<evidence type="ECO:0000313" key="17">
    <source>
        <dbReference type="Proteomes" id="UP000030982"/>
    </source>
</evidence>
<evidence type="ECO:0000256" key="7">
    <source>
        <dbReference type="ARBA" id="ARBA00022618"/>
    </source>
</evidence>
<keyword evidence="17" id="KW-1185">Reference proteome</keyword>
<evidence type="ECO:0000256" key="5">
    <source>
        <dbReference type="ARBA" id="ARBA00021907"/>
    </source>
</evidence>
<dbReference type="InterPro" id="IPR047929">
    <property type="entry name" value="FtsX_actino"/>
</dbReference>
<comment type="subunit">
    <text evidence="4">Forms a membrane-associated complex with FtsE.</text>
</comment>
<dbReference type="AlphaFoldDB" id="A0A0B2AMV8"/>
<sequence>MRLAFILGEIASGLRRNLSMVVSVILVTFVSLTFVGAAGILQLQINQMKGYWYDRVQVAIFLCGPGSSSAGCASGPVTPDQQKAIQALLDSPAVSQYISDYHYESQAEAYQHFKEQFANSPIVDSVTPDQLPSSFRINLKDPQKYQIISETFSSRPGVETVIDQRQLLEKLFSVMNGASVVAIVIAAVMIVCAILLIGTTIRLSAFSRRRETGIMRLVGASKLVIQLPFVLEGVIAAVIGAVLASATVWAVAKFFLGDVLAQQYPDTAFISPGQALMLSPLLVGLGVVLAGTSSMLTLRRYLKV</sequence>
<reference evidence="16 17" key="1">
    <citation type="submission" date="2014-09" db="EMBL/GenBank/DDBJ databases">
        <title>Genome sequence of Sinomonas sp. MUSC 117.</title>
        <authorList>
            <person name="Lee L.-H."/>
        </authorList>
    </citation>
    <scope>NUCLEOTIDE SEQUENCE [LARGE SCALE GENOMIC DNA]</scope>
    <source>
        <strain evidence="16 17">MUSC 117</strain>
    </source>
</reference>
<feature type="transmembrane region" description="Helical" evidence="13">
    <location>
        <begin position="276"/>
        <end position="298"/>
    </location>
</feature>
<evidence type="ECO:0000256" key="2">
    <source>
        <dbReference type="ARBA" id="ARBA00004651"/>
    </source>
</evidence>
<dbReference type="EMBL" id="JTDL01000037">
    <property type="protein sequence ID" value="KHL04981.1"/>
    <property type="molecule type" value="Genomic_DNA"/>
</dbReference>
<evidence type="ECO:0000256" key="11">
    <source>
        <dbReference type="ARBA" id="ARBA00023306"/>
    </source>
</evidence>
<feature type="transmembrane region" description="Helical" evidence="13">
    <location>
        <begin position="223"/>
        <end position="256"/>
    </location>
</feature>
<evidence type="ECO:0000256" key="1">
    <source>
        <dbReference type="ARBA" id="ARBA00003552"/>
    </source>
</evidence>
<dbReference type="GO" id="GO:0005886">
    <property type="term" value="C:plasma membrane"/>
    <property type="evidence" value="ECO:0007669"/>
    <property type="project" value="UniProtKB-SubCell"/>
</dbReference>
<keyword evidence="10 12" id="KW-0472">Membrane</keyword>
<keyword evidence="8 13" id="KW-0812">Transmembrane</keyword>
<feature type="domain" description="ABC3 transporter permease C-terminal" evidence="14">
    <location>
        <begin position="183"/>
        <end position="303"/>
    </location>
</feature>
<keyword evidence="7 12" id="KW-0132">Cell division</keyword>
<dbReference type="RefSeq" id="WP_043119995.1">
    <property type="nucleotide sequence ID" value="NZ_JTDL01000037.1"/>
</dbReference>
<dbReference type="Pfam" id="PF02687">
    <property type="entry name" value="FtsX"/>
    <property type="match status" value="1"/>
</dbReference>
<keyword evidence="11 12" id="KW-0131">Cell cycle</keyword>
<keyword evidence="6 12" id="KW-1003">Cell membrane</keyword>
<feature type="transmembrane region" description="Helical" evidence="13">
    <location>
        <begin position="180"/>
        <end position="203"/>
    </location>
</feature>
<feature type="transmembrane region" description="Helical" evidence="13">
    <location>
        <begin position="21"/>
        <end position="45"/>
    </location>
</feature>
<evidence type="ECO:0000256" key="6">
    <source>
        <dbReference type="ARBA" id="ARBA00022475"/>
    </source>
</evidence>
<dbReference type="GO" id="GO:0051301">
    <property type="term" value="P:cell division"/>
    <property type="evidence" value="ECO:0007669"/>
    <property type="project" value="UniProtKB-KW"/>
</dbReference>
<keyword evidence="9 13" id="KW-1133">Transmembrane helix</keyword>
<dbReference type="PIRSF" id="PIRSF003097">
    <property type="entry name" value="FtsX"/>
    <property type="match status" value="1"/>
</dbReference>
<gene>
    <name evidence="16" type="ORF">LK10_03130</name>
</gene>
<name>A0A0B2AMV8_9MICC</name>
<dbReference type="PANTHER" id="PTHR47755:SF1">
    <property type="entry name" value="CELL DIVISION PROTEIN FTSX"/>
    <property type="match status" value="1"/>
</dbReference>
<dbReference type="STRING" id="1338436.LK10_03130"/>
<dbReference type="Gene3D" id="3.30.70.3040">
    <property type="match status" value="1"/>
</dbReference>
<evidence type="ECO:0000256" key="10">
    <source>
        <dbReference type="ARBA" id="ARBA00023136"/>
    </source>
</evidence>
<evidence type="ECO:0000256" key="4">
    <source>
        <dbReference type="ARBA" id="ARBA00011160"/>
    </source>
</evidence>
<evidence type="ECO:0000259" key="14">
    <source>
        <dbReference type="Pfam" id="PF02687"/>
    </source>
</evidence>
<organism evidence="16 17">
    <name type="scientific">Sinomonas humi</name>
    <dbReference type="NCBI Taxonomy" id="1338436"/>
    <lineage>
        <taxon>Bacteria</taxon>
        <taxon>Bacillati</taxon>
        <taxon>Actinomycetota</taxon>
        <taxon>Actinomycetes</taxon>
        <taxon>Micrococcales</taxon>
        <taxon>Micrococcaceae</taxon>
        <taxon>Sinomonas</taxon>
    </lineage>
</organism>
<dbReference type="PANTHER" id="PTHR47755">
    <property type="entry name" value="CELL DIVISION PROTEIN FTSX"/>
    <property type="match status" value="1"/>
</dbReference>
<comment type="similarity">
    <text evidence="3 12">Belongs to the ABC-4 integral membrane protein family. FtsX subfamily.</text>
</comment>
<dbReference type="NCBIfam" id="NF038346">
    <property type="entry name" value="FtsX_actino"/>
    <property type="match status" value="1"/>
</dbReference>
<evidence type="ECO:0000256" key="9">
    <source>
        <dbReference type="ARBA" id="ARBA00022989"/>
    </source>
</evidence>
<feature type="domain" description="FtsX extracellular" evidence="15">
    <location>
        <begin position="56"/>
        <end position="161"/>
    </location>
</feature>
<dbReference type="InterPro" id="IPR003838">
    <property type="entry name" value="ABC3_permease_C"/>
</dbReference>
<evidence type="ECO:0000256" key="12">
    <source>
        <dbReference type="PIRNR" id="PIRNR003097"/>
    </source>
</evidence>